<dbReference type="AlphaFoldDB" id="A0A2S0KJU7"/>
<dbReference type="InterPro" id="IPR051448">
    <property type="entry name" value="CdaR-like_regulators"/>
</dbReference>
<dbReference type="InterPro" id="IPR025736">
    <property type="entry name" value="PucR_C-HTH_dom"/>
</dbReference>
<name>A0A2S0KJU7_9ACTN</name>
<dbReference type="Proteomes" id="UP000239814">
    <property type="component" value="Chromosome"/>
</dbReference>
<evidence type="ECO:0000259" key="2">
    <source>
        <dbReference type="Pfam" id="PF14361"/>
    </source>
</evidence>
<dbReference type="EMBL" id="CP027433">
    <property type="protein sequence ID" value="AVM01954.1"/>
    <property type="molecule type" value="Genomic_DNA"/>
</dbReference>
<dbReference type="KEGG" id="git:C6V83_02445"/>
<sequence>MVARLATDWPALAERLLNGGLGSVVPASLPDDHYDDVLPVIAACGNAVFAALAADRTPSYEQIRAFAEPVAYQHVEDRLPLTVLISAIHASSQVLLAQAADYARPDEMDQLVELGQRMLGVMTMIDVACIDVYAQEAGSAFDAAREVRRELCDALVGGRPAAGLAARANTTIAERYLVVTVLLDVDADETPPNLLIQRRRRTLQAGLDGLTTDIVPARFDGVEGVALIAAGSAEADPEDSRWGDLARSLADRLGVDVYVGLMEDVRPGDIPTAAIDAAELGRLARVLKRGSGAYRIDDLLLEFQVTRPSPARDRLAERVVPLFESEHLLDALHAHLQHGPDRKAAAAQVHVHPNTYTYRLRRIGELTGLNPTVPRESRMLAAALMVAGRWEGPMA</sequence>
<evidence type="ECO:0000313" key="3">
    <source>
        <dbReference type="EMBL" id="AVM01954.1"/>
    </source>
</evidence>
<feature type="domain" description="PucR C-terminal helix-turn-helix" evidence="1">
    <location>
        <begin position="328"/>
        <end position="385"/>
    </location>
</feature>
<proteinExistence type="predicted"/>
<dbReference type="PANTHER" id="PTHR33744:SF7">
    <property type="entry name" value="PUCR FAMILY TRANSCRIPTIONAL REGULATOR"/>
    <property type="match status" value="1"/>
</dbReference>
<gene>
    <name evidence="3" type="ORF">C6V83_02445</name>
</gene>
<organism evidence="3 4">
    <name type="scientific">Gordonia iterans</name>
    <dbReference type="NCBI Taxonomy" id="1004901"/>
    <lineage>
        <taxon>Bacteria</taxon>
        <taxon>Bacillati</taxon>
        <taxon>Actinomycetota</taxon>
        <taxon>Actinomycetes</taxon>
        <taxon>Mycobacteriales</taxon>
        <taxon>Gordoniaceae</taxon>
        <taxon>Gordonia</taxon>
    </lineage>
</organism>
<accession>A0A2S0KJU7</accession>
<keyword evidence="4" id="KW-1185">Reference proteome</keyword>
<dbReference type="InterPro" id="IPR042070">
    <property type="entry name" value="PucR_C-HTH_sf"/>
</dbReference>
<dbReference type="PANTHER" id="PTHR33744">
    <property type="entry name" value="CARBOHYDRATE DIACID REGULATOR"/>
    <property type="match status" value="1"/>
</dbReference>
<dbReference type="Gene3D" id="1.10.10.2840">
    <property type="entry name" value="PucR C-terminal helix-turn-helix domain"/>
    <property type="match status" value="1"/>
</dbReference>
<protein>
    <submittedName>
        <fullName evidence="3">Transcriptional regulator</fullName>
    </submittedName>
</protein>
<feature type="domain" description="RsbT co-antagonist protein RsbRD N-terminal" evidence="2">
    <location>
        <begin position="11"/>
        <end position="148"/>
    </location>
</feature>
<evidence type="ECO:0000259" key="1">
    <source>
        <dbReference type="Pfam" id="PF13556"/>
    </source>
</evidence>
<evidence type="ECO:0000313" key="4">
    <source>
        <dbReference type="Proteomes" id="UP000239814"/>
    </source>
</evidence>
<dbReference type="OrthoDB" id="4535840at2"/>
<reference evidence="3 4" key="1">
    <citation type="submission" date="2018-03" db="EMBL/GenBank/DDBJ databases">
        <title>Characteristics and genome of n-alkane degrading marine bacteria Gordonia iterans isolated from crude oil contaminated in Tae-an, South Korea.</title>
        <authorList>
            <person name="Lee S.-S."/>
            <person name="Kim H."/>
        </authorList>
    </citation>
    <scope>NUCLEOTIDE SEQUENCE [LARGE SCALE GENOMIC DNA]</scope>
    <source>
        <strain evidence="3 4">Co17</strain>
    </source>
</reference>
<dbReference type="Pfam" id="PF14361">
    <property type="entry name" value="RsbRD_N"/>
    <property type="match status" value="1"/>
</dbReference>
<dbReference type="InterPro" id="IPR025751">
    <property type="entry name" value="RsbRD_N_dom"/>
</dbReference>
<dbReference type="Pfam" id="PF13556">
    <property type="entry name" value="HTH_30"/>
    <property type="match status" value="1"/>
</dbReference>